<dbReference type="AlphaFoldDB" id="A0A5D3WKV9"/>
<accession>A0A5D3WKV9</accession>
<dbReference type="Gene3D" id="1.10.3210.10">
    <property type="entry name" value="Hypothetical protein af1432"/>
    <property type="match status" value="1"/>
</dbReference>
<feature type="modified residue" description="4-aspartylphosphate" evidence="1">
    <location>
        <position position="61"/>
    </location>
</feature>
<dbReference type="SMART" id="SM00471">
    <property type="entry name" value="HDc"/>
    <property type="match status" value="1"/>
</dbReference>
<dbReference type="InterPro" id="IPR003607">
    <property type="entry name" value="HD/PDEase_dom"/>
</dbReference>
<feature type="domain" description="HD" evidence="4">
    <location>
        <begin position="204"/>
        <end position="327"/>
    </location>
</feature>
<dbReference type="EMBL" id="VNIB01000002">
    <property type="protein sequence ID" value="TYO99657.1"/>
    <property type="molecule type" value="Genomic_DNA"/>
</dbReference>
<dbReference type="InterPro" id="IPR037522">
    <property type="entry name" value="HD_GYP_dom"/>
</dbReference>
<dbReference type="Proteomes" id="UP000324159">
    <property type="component" value="Unassembled WGS sequence"/>
</dbReference>
<dbReference type="InterPro" id="IPR052020">
    <property type="entry name" value="Cyclic_di-GMP/3'3'-cGAMP_PDE"/>
</dbReference>
<feature type="domain" description="Response regulatory" evidence="3">
    <location>
        <begin position="11"/>
        <end position="127"/>
    </location>
</feature>
<dbReference type="InterPro" id="IPR006675">
    <property type="entry name" value="HDIG_dom"/>
</dbReference>
<evidence type="ECO:0000259" key="5">
    <source>
        <dbReference type="PROSITE" id="PS51832"/>
    </source>
</evidence>
<dbReference type="OrthoDB" id="5392850at2"/>
<proteinExistence type="predicted"/>
<feature type="coiled-coil region" evidence="2">
    <location>
        <begin position="136"/>
        <end position="192"/>
    </location>
</feature>
<dbReference type="InterPro" id="IPR011006">
    <property type="entry name" value="CheY-like_superfamily"/>
</dbReference>
<dbReference type="PANTHER" id="PTHR45228:SF8">
    <property type="entry name" value="TWO-COMPONENT RESPONSE REGULATOR-RELATED"/>
    <property type="match status" value="1"/>
</dbReference>
<dbReference type="SMART" id="SM00448">
    <property type="entry name" value="REC"/>
    <property type="match status" value="1"/>
</dbReference>
<dbReference type="CDD" id="cd17569">
    <property type="entry name" value="REC_HupR-like"/>
    <property type="match status" value="1"/>
</dbReference>
<dbReference type="Gene3D" id="3.40.50.2300">
    <property type="match status" value="1"/>
</dbReference>
<keyword evidence="1" id="KW-0597">Phosphoprotein</keyword>
<dbReference type="CDD" id="cd00077">
    <property type="entry name" value="HDc"/>
    <property type="match status" value="1"/>
</dbReference>
<dbReference type="GO" id="GO:0016740">
    <property type="term" value="F:transferase activity"/>
    <property type="evidence" value="ECO:0007669"/>
    <property type="project" value="UniProtKB-KW"/>
</dbReference>
<dbReference type="PROSITE" id="PS51831">
    <property type="entry name" value="HD"/>
    <property type="match status" value="1"/>
</dbReference>
<dbReference type="RefSeq" id="WP_148894954.1">
    <property type="nucleotide sequence ID" value="NZ_VNIB01000002.1"/>
</dbReference>
<comment type="caution">
    <text evidence="6">The sequence shown here is derived from an EMBL/GenBank/DDBJ whole genome shotgun (WGS) entry which is preliminary data.</text>
</comment>
<dbReference type="NCBIfam" id="TIGR00277">
    <property type="entry name" value="HDIG"/>
    <property type="match status" value="1"/>
</dbReference>
<feature type="domain" description="HD-GYP" evidence="5">
    <location>
        <begin position="182"/>
        <end position="376"/>
    </location>
</feature>
<dbReference type="InterPro" id="IPR001789">
    <property type="entry name" value="Sig_transdc_resp-reg_receiver"/>
</dbReference>
<dbReference type="GO" id="GO:0000160">
    <property type="term" value="P:phosphorelay signal transduction system"/>
    <property type="evidence" value="ECO:0007669"/>
    <property type="project" value="InterPro"/>
</dbReference>
<evidence type="ECO:0000256" key="1">
    <source>
        <dbReference type="PROSITE-ProRule" id="PRU00169"/>
    </source>
</evidence>
<evidence type="ECO:0000256" key="2">
    <source>
        <dbReference type="SAM" id="Coils"/>
    </source>
</evidence>
<dbReference type="SUPFAM" id="SSF52172">
    <property type="entry name" value="CheY-like"/>
    <property type="match status" value="1"/>
</dbReference>
<protein>
    <submittedName>
        <fullName evidence="6">Putative nucleotidyltransferase with HDIG domain</fullName>
    </submittedName>
</protein>
<reference evidence="6 7" key="1">
    <citation type="submission" date="2019-07" db="EMBL/GenBank/DDBJ databases">
        <title>Genomic Encyclopedia of Type Strains, Phase IV (KMG-IV): sequencing the most valuable type-strain genomes for metagenomic binning, comparative biology and taxonomic classification.</title>
        <authorList>
            <person name="Goeker M."/>
        </authorList>
    </citation>
    <scope>NUCLEOTIDE SEQUENCE [LARGE SCALE GENOMIC DNA]</scope>
    <source>
        <strain evidence="6 7">SS015</strain>
    </source>
</reference>
<dbReference type="InterPro" id="IPR006674">
    <property type="entry name" value="HD_domain"/>
</dbReference>
<keyword evidence="7" id="KW-1185">Reference proteome</keyword>
<evidence type="ECO:0000259" key="4">
    <source>
        <dbReference type="PROSITE" id="PS51831"/>
    </source>
</evidence>
<name>A0A5D3WKV9_9BACT</name>
<keyword evidence="6" id="KW-0808">Transferase</keyword>
<dbReference type="Pfam" id="PF00072">
    <property type="entry name" value="Response_reg"/>
    <property type="match status" value="1"/>
</dbReference>
<dbReference type="Pfam" id="PF13487">
    <property type="entry name" value="HD_5"/>
    <property type="match status" value="1"/>
</dbReference>
<evidence type="ECO:0000313" key="7">
    <source>
        <dbReference type="Proteomes" id="UP000324159"/>
    </source>
</evidence>
<evidence type="ECO:0000259" key="3">
    <source>
        <dbReference type="PROSITE" id="PS50110"/>
    </source>
</evidence>
<keyword evidence="2" id="KW-0175">Coiled coil</keyword>
<dbReference type="PROSITE" id="PS50110">
    <property type="entry name" value="RESPONSE_REGULATORY"/>
    <property type="match status" value="1"/>
</dbReference>
<dbReference type="SUPFAM" id="SSF109604">
    <property type="entry name" value="HD-domain/PDEase-like"/>
    <property type="match status" value="1"/>
</dbReference>
<evidence type="ECO:0000313" key="6">
    <source>
        <dbReference type="EMBL" id="TYO99657.1"/>
    </source>
</evidence>
<sequence length="449" mass="50448">MSDGVELRDLKVLFVDDEKNILSSLRRLTVDEEFETLTASSGAEGLELLRAEENIGLVVSDQRMPEMTGAEFLAEVRRLCPDIPRIVLTGYADIDAAMDAINKGGACRYIKKPWDNDELLQVLRGELQRYRLLLENRQLQEVIRQKNEELAEWNRNLKKRVLEQTREIRVRNEQLHEQNAELQRTLHGTIEALSTLVELRDRSSAGHSVNVAHVSEAIARGLGLGEEDVQIIVEAALLHDIGKIGIPGRLLGQDPDEMTGDDRAAYLKHAILGQLAIDKIVRLRPAGELVRHHHEWYDGSGYPDRLAGERIPLGARIIALADYADHNLGKKADLDNIKKVLLRIEEQCGDRFDPYLFPHLRQPVIELYGKLVCAGDKVGAILEPRELRVGMVLAENLYSGTGLMLLKEGTVLEKKHLDSIMRYHMIDPFPGGVTVLVDRLEQSAAMDAD</sequence>
<dbReference type="PROSITE" id="PS51832">
    <property type="entry name" value="HD_GYP"/>
    <property type="match status" value="1"/>
</dbReference>
<organism evidence="6 7">
    <name type="scientific">Geothermobacter ehrlichii</name>
    <dbReference type="NCBI Taxonomy" id="213224"/>
    <lineage>
        <taxon>Bacteria</taxon>
        <taxon>Pseudomonadati</taxon>
        <taxon>Thermodesulfobacteriota</taxon>
        <taxon>Desulfuromonadia</taxon>
        <taxon>Desulfuromonadales</taxon>
        <taxon>Geothermobacteraceae</taxon>
        <taxon>Geothermobacter</taxon>
    </lineage>
</organism>
<dbReference type="PANTHER" id="PTHR45228">
    <property type="entry name" value="CYCLIC DI-GMP PHOSPHODIESTERASE TM_0186-RELATED"/>
    <property type="match status" value="1"/>
</dbReference>
<gene>
    <name evidence="6" type="ORF">EDC39_102182</name>
</gene>